<name>F2HHE0_9CRYP</name>
<geneLocation type="nucleomorph" evidence="1"/>
<evidence type="ECO:0000313" key="1">
    <source>
        <dbReference type="EMBL" id="AEA38736.1"/>
    </source>
</evidence>
<keyword evidence="1" id="KW-0542">Nucleomorph</keyword>
<reference evidence="1 2" key="1">
    <citation type="journal article" date="2011" name="Genome Biol. Evol.">
        <title>Complete nucleomorph genome sequence of the nonphotosynthetic alga Cryptomonas paramecium reveals a core nucleomorph gene set.</title>
        <authorList>
            <person name="Tanifuji G."/>
            <person name="Onodera N.T."/>
            <person name="Wheeler T.J."/>
            <person name="Dlutek M."/>
            <person name="Donaher N."/>
            <person name="Archibald J.M."/>
        </authorList>
    </citation>
    <scope>NUCLEOTIDE SEQUENCE [LARGE SCALE GENOMIC DNA]</scope>
    <source>
        <strain evidence="1 2">CCAP977/2A</strain>
    </source>
</reference>
<dbReference type="RefSeq" id="XP_003239634.1">
    <property type="nucleotide sequence ID" value="XM_003239586.1"/>
</dbReference>
<sequence>MFLSNKENLYFRIKALLSFDGKKRKLYAYKNYKNTISGHENTFSFFPGYNVYHEKNNLIIKTLVSKKINSFFSKKNTFGHIFSQKNIEIFEQGYFSKTTLNPYVLYNFDKFMELRFSHSKSNSFPKTKSASGIFRGDIYRYVFSYPNLFQEKLILLIPILFIVKNLFSLEILWDFFLLASFYKIFFNLSAIKNLSGRKLFYRFFFGDNKTYTLSAFVLIWNSILRAGNLVAI</sequence>
<dbReference type="GeneID" id="10446992"/>
<dbReference type="AlphaFoldDB" id="F2HHE0"/>
<dbReference type="EMBL" id="CP002172">
    <property type="protein sequence ID" value="AEA38736.1"/>
    <property type="molecule type" value="Genomic_DNA"/>
</dbReference>
<organism evidence="1 2">
    <name type="scientific">Cryptomonas paramaecium</name>
    <dbReference type="NCBI Taxonomy" id="2898"/>
    <lineage>
        <taxon>Eukaryota</taxon>
        <taxon>Cryptophyceae</taxon>
        <taxon>Cryptomonadales</taxon>
        <taxon>Cryptomonadaceae</taxon>
        <taxon>Cryptomonas</taxon>
    </lineage>
</organism>
<accession>F2HHE0</accession>
<protein>
    <submittedName>
        <fullName evidence="1">Uncharacterized protein</fullName>
    </submittedName>
</protein>
<evidence type="ECO:0000313" key="2">
    <source>
        <dbReference type="Proteomes" id="UP000243423"/>
    </source>
</evidence>
<proteinExistence type="predicted"/>
<dbReference type="Proteomes" id="UP000243423">
    <property type="component" value="Nucleomorph 1"/>
</dbReference>
<gene>
    <name evidence="1" type="ORF">CPARA_1gp078</name>
</gene>